<feature type="region of interest" description="Disordered" evidence="5">
    <location>
        <begin position="79"/>
        <end position="104"/>
    </location>
</feature>
<name>A0A3S4AXP4_9PEZI</name>
<dbReference type="AlphaFoldDB" id="A0A3S4AXP4"/>
<gene>
    <name evidence="8" type="ORF">TT172_LOCUS8080</name>
</gene>
<dbReference type="SUPFAM" id="SSF54373">
    <property type="entry name" value="FAD-linked reductases, C-terminal domain"/>
    <property type="match status" value="1"/>
</dbReference>
<evidence type="ECO:0000313" key="9">
    <source>
        <dbReference type="Proteomes" id="UP000289323"/>
    </source>
</evidence>
<dbReference type="PRINTS" id="PR00420">
    <property type="entry name" value="RNGMNOXGNASE"/>
</dbReference>
<protein>
    <submittedName>
        <fullName evidence="8">0813d418-04d1-4d12-afe1-802a939c34a2</fullName>
    </submittedName>
</protein>
<dbReference type="InterPro" id="IPR036188">
    <property type="entry name" value="FAD/NAD-bd_sf"/>
</dbReference>
<evidence type="ECO:0000259" key="7">
    <source>
        <dbReference type="Pfam" id="PF01494"/>
    </source>
</evidence>
<dbReference type="Pfam" id="PF01266">
    <property type="entry name" value="DAO"/>
    <property type="match status" value="1"/>
</dbReference>
<dbReference type="Gene3D" id="3.50.50.60">
    <property type="entry name" value="FAD/NAD(P)-binding domain"/>
    <property type="match status" value="2"/>
</dbReference>
<dbReference type="Pfam" id="PF01494">
    <property type="entry name" value="FAD_binding_3"/>
    <property type="match status" value="1"/>
</dbReference>
<keyword evidence="4" id="KW-0560">Oxidoreductase</keyword>
<feature type="domain" description="FAD dependent oxidoreductase" evidence="6">
    <location>
        <begin position="11"/>
        <end position="212"/>
    </location>
</feature>
<dbReference type="EMBL" id="OUUZ01000015">
    <property type="protein sequence ID" value="SPQ25661.1"/>
    <property type="molecule type" value="Genomic_DNA"/>
</dbReference>
<sequence>MPPQPQPPMHIAIIGAGITGATLAIGLARRGVSFSVYEQSASPTELGAGLGFGPNAARAMRIVDEKLWAAFMARSTRRDLREADPRRGANGERNGGDGLKKWDEEGRPLAVQGEGEIEEPVWIEFLDGTADVDARELAPAFRVFARFGDGHGAVHRARWLEVLMGMVPDGVVQFGKRLAGIEDKGDRVVLRFEDGTTAEADAVVGCDGVKSKVREVVVGGPEKEAARCGYSGKYAYRCMIPMEKAMEEVGRDRAGCTSLWMGHGRHLLTFPVGEDGPGQLLNLVAFVTDSNENWPIKDARSLTLPATRDDALRDFEQGGFGKSWGLFDLAAHPLPTFYAGRVLVIGDAAHASTPHHGSGAGFCMEDVAVLTSLLEELASIDDAAARDVGHAIRSVFAAFDASRRERDQWLVQSSRRAADLYEWRLPNTGREHFEAMRKDIQGRQAVCWGIDLDAAVAEAKADLRRRLSGDVKA</sequence>
<dbReference type="InterPro" id="IPR002938">
    <property type="entry name" value="FAD-bd"/>
</dbReference>
<comment type="similarity">
    <text evidence="1">Belongs to the paxM FAD-dependent monooxygenase family.</text>
</comment>
<keyword evidence="3" id="KW-0274">FAD</keyword>
<dbReference type="InterPro" id="IPR051104">
    <property type="entry name" value="FAD_monoxygenase"/>
</dbReference>
<evidence type="ECO:0000256" key="2">
    <source>
        <dbReference type="ARBA" id="ARBA00022630"/>
    </source>
</evidence>
<evidence type="ECO:0000256" key="4">
    <source>
        <dbReference type="ARBA" id="ARBA00023002"/>
    </source>
</evidence>
<feature type="domain" description="FAD-binding" evidence="7">
    <location>
        <begin position="335"/>
        <end position="376"/>
    </location>
</feature>
<accession>A0A3S4AXP4</accession>
<dbReference type="InterPro" id="IPR006076">
    <property type="entry name" value="FAD-dep_OxRdtase"/>
</dbReference>
<dbReference type="GO" id="GO:0016491">
    <property type="term" value="F:oxidoreductase activity"/>
    <property type="evidence" value="ECO:0007669"/>
    <property type="project" value="UniProtKB-KW"/>
</dbReference>
<dbReference type="PANTHER" id="PTHR46720:SF3">
    <property type="entry name" value="FAD-BINDING DOMAIN-CONTAINING PROTEIN-RELATED"/>
    <property type="match status" value="1"/>
</dbReference>
<proteinExistence type="inferred from homology"/>
<evidence type="ECO:0000313" key="8">
    <source>
        <dbReference type="EMBL" id="SPQ25661.1"/>
    </source>
</evidence>
<dbReference type="SUPFAM" id="SSF51905">
    <property type="entry name" value="FAD/NAD(P)-binding domain"/>
    <property type="match status" value="1"/>
</dbReference>
<organism evidence="8 9">
    <name type="scientific">Thermothielavioides terrestris</name>
    <dbReference type="NCBI Taxonomy" id="2587410"/>
    <lineage>
        <taxon>Eukaryota</taxon>
        <taxon>Fungi</taxon>
        <taxon>Dikarya</taxon>
        <taxon>Ascomycota</taxon>
        <taxon>Pezizomycotina</taxon>
        <taxon>Sordariomycetes</taxon>
        <taxon>Sordariomycetidae</taxon>
        <taxon>Sordariales</taxon>
        <taxon>Chaetomiaceae</taxon>
        <taxon>Thermothielavioides</taxon>
    </lineage>
</organism>
<evidence type="ECO:0000256" key="5">
    <source>
        <dbReference type="SAM" id="MobiDB-lite"/>
    </source>
</evidence>
<evidence type="ECO:0000259" key="6">
    <source>
        <dbReference type="Pfam" id="PF01266"/>
    </source>
</evidence>
<evidence type="ECO:0000256" key="3">
    <source>
        <dbReference type="ARBA" id="ARBA00022827"/>
    </source>
</evidence>
<dbReference type="Proteomes" id="UP000289323">
    <property type="component" value="Unassembled WGS sequence"/>
</dbReference>
<evidence type="ECO:0000256" key="1">
    <source>
        <dbReference type="ARBA" id="ARBA00007992"/>
    </source>
</evidence>
<keyword evidence="2" id="KW-0285">Flavoprotein</keyword>
<dbReference type="GO" id="GO:0071949">
    <property type="term" value="F:FAD binding"/>
    <property type="evidence" value="ECO:0007669"/>
    <property type="project" value="InterPro"/>
</dbReference>
<reference evidence="8 9" key="1">
    <citation type="submission" date="2018-04" db="EMBL/GenBank/DDBJ databases">
        <authorList>
            <person name="Huttner S."/>
            <person name="Dainat J."/>
        </authorList>
    </citation>
    <scope>NUCLEOTIDE SEQUENCE [LARGE SCALE GENOMIC DNA]</scope>
</reference>
<dbReference type="PANTHER" id="PTHR46720">
    <property type="entry name" value="HYDROXYLASE, PUTATIVE (AFU_ORTHOLOGUE AFUA_3G01460)-RELATED"/>
    <property type="match status" value="1"/>
</dbReference>
<dbReference type="GO" id="GO:0044550">
    <property type="term" value="P:secondary metabolite biosynthetic process"/>
    <property type="evidence" value="ECO:0007669"/>
    <property type="project" value="TreeGrafter"/>
</dbReference>